<dbReference type="SUPFAM" id="SSF48498">
    <property type="entry name" value="Tetracyclin repressor-like, C-terminal domain"/>
    <property type="match status" value="1"/>
</dbReference>
<name>D5UVW6_TSUPD</name>
<dbReference type="GO" id="GO:0000976">
    <property type="term" value="F:transcription cis-regulatory region binding"/>
    <property type="evidence" value="ECO:0007669"/>
    <property type="project" value="TreeGrafter"/>
</dbReference>
<dbReference type="EMBL" id="CP001966">
    <property type="protein sequence ID" value="ADG77773.1"/>
    <property type="molecule type" value="Genomic_DNA"/>
</dbReference>
<dbReference type="InterPro" id="IPR036271">
    <property type="entry name" value="Tet_transcr_reg_TetR-rel_C_sf"/>
</dbReference>
<keyword evidence="6" id="KW-1185">Reference proteome</keyword>
<dbReference type="GO" id="GO:0003700">
    <property type="term" value="F:DNA-binding transcription factor activity"/>
    <property type="evidence" value="ECO:0007669"/>
    <property type="project" value="TreeGrafter"/>
</dbReference>
<dbReference type="eggNOG" id="COG1309">
    <property type="taxonomic scope" value="Bacteria"/>
</dbReference>
<dbReference type="InterPro" id="IPR001647">
    <property type="entry name" value="HTH_TetR"/>
</dbReference>
<accession>D5UVW6</accession>
<evidence type="ECO:0000259" key="4">
    <source>
        <dbReference type="PROSITE" id="PS50977"/>
    </source>
</evidence>
<keyword evidence="1 2" id="KW-0238">DNA-binding</keyword>
<dbReference type="PROSITE" id="PS50977">
    <property type="entry name" value="HTH_TETR_2"/>
    <property type="match status" value="1"/>
</dbReference>
<proteinExistence type="predicted"/>
<dbReference type="KEGG" id="tpr:Tpau_1142"/>
<evidence type="ECO:0000256" key="1">
    <source>
        <dbReference type="ARBA" id="ARBA00023125"/>
    </source>
</evidence>
<gene>
    <name evidence="5" type="ordered locus">Tpau_1142</name>
</gene>
<feature type="DNA-binding region" description="H-T-H motif" evidence="2">
    <location>
        <begin position="63"/>
        <end position="82"/>
    </location>
</feature>
<dbReference type="Gene3D" id="1.10.357.10">
    <property type="entry name" value="Tetracycline Repressor, domain 2"/>
    <property type="match status" value="1"/>
</dbReference>
<dbReference type="InterPro" id="IPR050109">
    <property type="entry name" value="HTH-type_TetR-like_transc_reg"/>
</dbReference>
<sequence length="236" mass="26268">MTSRVDSLSVKPSGSRSPDERSTCRRGRTYGGADAETRQEDRRTRIEESALDLFASRGYRHTTVSMICEHARVSRRHFYELFDDREAVLRHVYDLVQARTREAVLAAIGAHVREHGGRGDTTALVTAALDAYVAVLLEDPRGIRIGFVEVVGVSPDMEQHRLGNRREWAQLLQGAAVTAGAAHVPAWVYAAFIPSLNEFLMAWWQHSDDRSDPRELVQVLTAVLTTLMRQAVSGAG</sequence>
<evidence type="ECO:0000313" key="5">
    <source>
        <dbReference type="EMBL" id="ADG77773.1"/>
    </source>
</evidence>
<dbReference type="SUPFAM" id="SSF46689">
    <property type="entry name" value="Homeodomain-like"/>
    <property type="match status" value="1"/>
</dbReference>
<evidence type="ECO:0000256" key="2">
    <source>
        <dbReference type="PROSITE-ProRule" id="PRU00335"/>
    </source>
</evidence>
<dbReference type="PANTHER" id="PTHR30055">
    <property type="entry name" value="HTH-TYPE TRANSCRIPTIONAL REGULATOR RUTR"/>
    <property type="match status" value="1"/>
</dbReference>
<feature type="compositionally biased region" description="Polar residues" evidence="3">
    <location>
        <begin position="1"/>
        <end position="16"/>
    </location>
</feature>
<reference evidence="5 6" key="2">
    <citation type="journal article" date="2011" name="Stand. Genomic Sci.">
        <title>Complete genome sequence of Tsukamurella paurometabola type strain (no. 33).</title>
        <authorList>
            <person name="Munk A.C."/>
            <person name="Lapidus A."/>
            <person name="Lucas S."/>
            <person name="Nolan M."/>
            <person name="Tice H."/>
            <person name="Cheng J.F."/>
            <person name="Del Rio T.G."/>
            <person name="Goodwin L."/>
            <person name="Pitluck S."/>
            <person name="Liolios K."/>
            <person name="Huntemann M."/>
            <person name="Ivanova N."/>
            <person name="Mavromatis K."/>
            <person name="Mikhailova N."/>
            <person name="Pati A."/>
            <person name="Chen A."/>
            <person name="Palaniappan K."/>
            <person name="Tapia R."/>
            <person name="Han C."/>
            <person name="Land M."/>
            <person name="Hauser L."/>
            <person name="Chang Y.J."/>
            <person name="Jeffries C.D."/>
            <person name="Brettin T."/>
            <person name="Yasawong M."/>
            <person name="Brambilla E.M."/>
            <person name="Rohde M."/>
            <person name="Sikorski J."/>
            <person name="Goker M."/>
            <person name="Detter J.C."/>
            <person name="Woyke T."/>
            <person name="Bristow J."/>
            <person name="Eisen J.A."/>
            <person name="Markowitz V."/>
            <person name="Hugenholtz P."/>
            <person name="Kyrpides N.C."/>
            <person name="Klenk H.P."/>
        </authorList>
    </citation>
    <scope>NUCLEOTIDE SEQUENCE [LARGE SCALE GENOMIC DNA]</scope>
    <source>
        <strain evidence="6">ATCC 8368 / DSM 20162 / CCUG 35730 / CIP 100753 / JCM 10117 / KCTC 9821 / NBRC 16120 / NCIMB 702349 / NCTC 13040</strain>
    </source>
</reference>
<dbReference type="AlphaFoldDB" id="D5UVW6"/>
<dbReference type="Proteomes" id="UP000001213">
    <property type="component" value="Chromosome"/>
</dbReference>
<feature type="domain" description="HTH tetR-type" evidence="4">
    <location>
        <begin position="40"/>
        <end position="100"/>
    </location>
</feature>
<evidence type="ECO:0000256" key="3">
    <source>
        <dbReference type="SAM" id="MobiDB-lite"/>
    </source>
</evidence>
<dbReference type="STRING" id="521096.Tpau_1142"/>
<dbReference type="InterPro" id="IPR009057">
    <property type="entry name" value="Homeodomain-like_sf"/>
</dbReference>
<reference evidence="6" key="1">
    <citation type="submission" date="2010-03" db="EMBL/GenBank/DDBJ databases">
        <title>The complete chromosome of Tsukamurella paurometabola DSM 20162.</title>
        <authorList>
            <consortium name="US DOE Joint Genome Institute (JGI-PGF)"/>
            <person name="Lucas S."/>
            <person name="Copeland A."/>
            <person name="Lapidus A."/>
            <person name="Glavina del Rio T."/>
            <person name="Dalin E."/>
            <person name="Tice H."/>
            <person name="Bruce D."/>
            <person name="Goodwin L."/>
            <person name="Pitluck S."/>
            <person name="Kyrpides N."/>
            <person name="Mavromatis K."/>
            <person name="Ivanova N."/>
            <person name="Mikhailova N."/>
            <person name="Munk A.C."/>
            <person name="Brettin T."/>
            <person name="Detter J.C."/>
            <person name="Tapia R."/>
            <person name="Han C."/>
            <person name="Larimer F."/>
            <person name="Land M."/>
            <person name="Hauser L."/>
            <person name="Markowitz V."/>
            <person name="Cheng J.-F."/>
            <person name="Hugenholtz P."/>
            <person name="Woyke T."/>
            <person name="Wu D."/>
            <person name="Jando M."/>
            <person name="Brambilla E."/>
            <person name="Klenk H.-P."/>
            <person name="Eisen J.A."/>
        </authorList>
    </citation>
    <scope>NUCLEOTIDE SEQUENCE [LARGE SCALE GENOMIC DNA]</scope>
    <source>
        <strain evidence="6">ATCC 8368 / DSM 20162 / CCUG 35730 / CIP 100753 / JCM 10117 / KCTC 9821 / NBRC 16120 / NCIMB 702349 / NCTC 13040</strain>
    </source>
</reference>
<dbReference type="PANTHER" id="PTHR30055:SF226">
    <property type="entry name" value="HTH-TYPE TRANSCRIPTIONAL REGULATOR PKSA"/>
    <property type="match status" value="1"/>
</dbReference>
<evidence type="ECO:0000313" key="6">
    <source>
        <dbReference type="Proteomes" id="UP000001213"/>
    </source>
</evidence>
<feature type="region of interest" description="Disordered" evidence="3">
    <location>
        <begin position="1"/>
        <end position="42"/>
    </location>
</feature>
<dbReference type="HOGENOM" id="CLU_069356_13_2_11"/>
<organism evidence="5 6">
    <name type="scientific">Tsukamurella paurometabola (strain ATCC 8368 / DSM 20162 / CCUG 35730 / CIP 100753 / JCM 10117 / KCTC 9821 / NBRC 16120 / NCIMB 702349 / NCTC 13040)</name>
    <name type="common">Corynebacterium paurometabolum</name>
    <dbReference type="NCBI Taxonomy" id="521096"/>
    <lineage>
        <taxon>Bacteria</taxon>
        <taxon>Bacillati</taxon>
        <taxon>Actinomycetota</taxon>
        <taxon>Actinomycetes</taxon>
        <taxon>Mycobacteriales</taxon>
        <taxon>Tsukamurellaceae</taxon>
        <taxon>Tsukamurella</taxon>
    </lineage>
</organism>
<dbReference type="Pfam" id="PF00440">
    <property type="entry name" value="TetR_N"/>
    <property type="match status" value="1"/>
</dbReference>
<protein>
    <submittedName>
        <fullName evidence="5">Transcriptional regulator, TetR family</fullName>
    </submittedName>
</protein>